<evidence type="ECO:0000313" key="1">
    <source>
        <dbReference type="EMBL" id="CAF1156673.1"/>
    </source>
</evidence>
<dbReference type="Proteomes" id="UP000663855">
    <property type="component" value="Unassembled WGS sequence"/>
</dbReference>
<evidence type="ECO:0000313" key="5">
    <source>
        <dbReference type="Proteomes" id="UP000663855"/>
    </source>
</evidence>
<proteinExistence type="predicted"/>
<evidence type="ECO:0000313" key="2">
    <source>
        <dbReference type="EMBL" id="CAF1932810.1"/>
    </source>
</evidence>
<sequence length="139" mass="15838">MTSRSYGSMVLAMVANLIQANNQKDDEQNIVIYVEGDNSELIINDNFVVSIQSIIKTNFYIFDKTYLPSDQSNQATIDPMIIVQKHALLAARKWYEHHLNITTTLFTIDHLFCAKPIAIYSSISSQQKMVATINYAVRF</sequence>
<dbReference type="Proteomes" id="UP000663824">
    <property type="component" value="Unassembled WGS sequence"/>
</dbReference>
<reference evidence="1" key="1">
    <citation type="submission" date="2021-02" db="EMBL/GenBank/DDBJ databases">
        <authorList>
            <person name="Nowell W R."/>
        </authorList>
    </citation>
    <scope>NUCLEOTIDE SEQUENCE</scope>
</reference>
<dbReference type="Proteomes" id="UP000681967">
    <property type="component" value="Unassembled WGS sequence"/>
</dbReference>
<dbReference type="EMBL" id="CAJOBI010004834">
    <property type="protein sequence ID" value="CAF4014345.1"/>
    <property type="molecule type" value="Genomic_DNA"/>
</dbReference>
<accession>A0A814T4R7</accession>
<dbReference type="EMBL" id="CAJNRE010000857">
    <property type="protein sequence ID" value="CAF1932810.1"/>
    <property type="molecule type" value="Genomic_DNA"/>
</dbReference>
<name>A0A814T4R7_9BILA</name>
<dbReference type="EMBL" id="CAJNOV010003895">
    <property type="protein sequence ID" value="CAF1156673.1"/>
    <property type="molecule type" value="Genomic_DNA"/>
</dbReference>
<dbReference type="AlphaFoldDB" id="A0A814T4R7"/>
<protein>
    <submittedName>
        <fullName evidence="1">Uncharacterized protein</fullName>
    </submittedName>
</protein>
<dbReference type="Proteomes" id="UP000676336">
    <property type="component" value="Unassembled WGS sequence"/>
</dbReference>
<gene>
    <name evidence="3" type="ORF">BYL167_LOCUS10377</name>
    <name evidence="1" type="ORF">CJN711_LOCUS9801</name>
    <name evidence="2" type="ORF">MBJ925_LOCUS4540</name>
    <name evidence="4" type="ORF">SMN809_LOCUS12652</name>
</gene>
<organism evidence="1 5">
    <name type="scientific">Rotaria magnacalcarata</name>
    <dbReference type="NCBI Taxonomy" id="392030"/>
    <lineage>
        <taxon>Eukaryota</taxon>
        <taxon>Metazoa</taxon>
        <taxon>Spiralia</taxon>
        <taxon>Gnathifera</taxon>
        <taxon>Rotifera</taxon>
        <taxon>Eurotatoria</taxon>
        <taxon>Bdelloidea</taxon>
        <taxon>Philodinida</taxon>
        <taxon>Philodinidae</taxon>
        <taxon>Rotaria</taxon>
    </lineage>
</organism>
<dbReference type="EMBL" id="CAJOBH010003115">
    <property type="protein sequence ID" value="CAF3938364.1"/>
    <property type="molecule type" value="Genomic_DNA"/>
</dbReference>
<evidence type="ECO:0000313" key="3">
    <source>
        <dbReference type="EMBL" id="CAF3938364.1"/>
    </source>
</evidence>
<evidence type="ECO:0000313" key="4">
    <source>
        <dbReference type="EMBL" id="CAF4014345.1"/>
    </source>
</evidence>
<comment type="caution">
    <text evidence="1">The sequence shown here is derived from an EMBL/GenBank/DDBJ whole genome shotgun (WGS) entry which is preliminary data.</text>
</comment>